<feature type="domain" description="4Fe-4S ferredoxin-type" evidence="5">
    <location>
        <begin position="187"/>
        <end position="216"/>
    </location>
</feature>
<comment type="caution">
    <text evidence="6">The sequence shown here is derived from an EMBL/GenBank/DDBJ whole genome shotgun (WGS) entry which is preliminary data.</text>
</comment>
<accession>A0A9D2GUV7</accession>
<name>A0A9D2GUV7_9BACT</name>
<dbReference type="SUPFAM" id="SSF54862">
    <property type="entry name" value="4Fe-4S ferredoxins"/>
    <property type="match status" value="1"/>
</dbReference>
<dbReference type="PANTHER" id="PTHR43687:SF1">
    <property type="entry name" value="FERREDOXIN III"/>
    <property type="match status" value="1"/>
</dbReference>
<evidence type="ECO:0000256" key="3">
    <source>
        <dbReference type="ARBA" id="ARBA00023004"/>
    </source>
</evidence>
<dbReference type="InterPro" id="IPR017896">
    <property type="entry name" value="4Fe4S_Fe-S-bd"/>
</dbReference>
<sequence>MSAKVYYSSMVCNMNQSPLNKIKKLINKCGVTEIYGKSDITAVKLHFGEYGNTAFLRPIYLRPILETLNRIGAKPFLTDTNTLYVGMRTNSVDHLHNANLNGFGYSTLQTPIIIADGLKGELYTELNVPNGEIYKNSKIAAAIASADKLFVISHFKGHEMTGFGGAMKNLAMGCASRAGKNEMHSSVRPVVDPHLCTACGRCKMACDAGAITISKHASIGDKCVGCAMCISACPEHAIGTDFNVACDTLQQKIVEYAAAVHNHFQQVVYVNVLTSIVPACDCHGGNDAPLVHDLGFMASTDPVAVDKASYDLVCKTAGKDVFQASWPHLNPQDSFAHAKKIGFGNTEYELETVK</sequence>
<dbReference type="Pfam" id="PF04015">
    <property type="entry name" value="DUF362"/>
    <property type="match status" value="1"/>
</dbReference>
<evidence type="ECO:0000313" key="6">
    <source>
        <dbReference type="EMBL" id="HIZ89656.1"/>
    </source>
</evidence>
<dbReference type="InterPro" id="IPR050572">
    <property type="entry name" value="Fe-S_Ferredoxin"/>
</dbReference>
<dbReference type="Gene3D" id="3.30.70.20">
    <property type="match status" value="1"/>
</dbReference>
<dbReference type="PROSITE" id="PS51379">
    <property type="entry name" value="4FE4S_FER_2"/>
    <property type="match status" value="2"/>
</dbReference>
<evidence type="ECO:0000259" key="5">
    <source>
        <dbReference type="PROSITE" id="PS51379"/>
    </source>
</evidence>
<evidence type="ECO:0000313" key="7">
    <source>
        <dbReference type="Proteomes" id="UP000824176"/>
    </source>
</evidence>
<protein>
    <submittedName>
        <fullName evidence="6">DUF362 domain-containing protein</fullName>
    </submittedName>
</protein>
<dbReference type="InterPro" id="IPR017900">
    <property type="entry name" value="4Fe4S_Fe_S_CS"/>
</dbReference>
<evidence type="ECO:0000256" key="1">
    <source>
        <dbReference type="ARBA" id="ARBA00022485"/>
    </source>
</evidence>
<evidence type="ECO:0000256" key="4">
    <source>
        <dbReference type="ARBA" id="ARBA00023014"/>
    </source>
</evidence>
<keyword evidence="1" id="KW-0004">4Fe-4S</keyword>
<keyword evidence="3" id="KW-0408">Iron</keyword>
<proteinExistence type="predicted"/>
<dbReference type="Proteomes" id="UP000824176">
    <property type="component" value="Unassembled WGS sequence"/>
</dbReference>
<reference evidence="6" key="2">
    <citation type="submission" date="2021-04" db="EMBL/GenBank/DDBJ databases">
        <authorList>
            <person name="Gilroy R."/>
        </authorList>
    </citation>
    <scope>NUCLEOTIDE SEQUENCE</scope>
    <source>
        <strain evidence="6">ChiW4-1371</strain>
    </source>
</reference>
<gene>
    <name evidence="6" type="ORF">H9804_06905</name>
</gene>
<dbReference type="GO" id="GO:0046872">
    <property type="term" value="F:metal ion binding"/>
    <property type="evidence" value="ECO:0007669"/>
    <property type="project" value="UniProtKB-KW"/>
</dbReference>
<dbReference type="AlphaFoldDB" id="A0A9D2GUV7"/>
<keyword evidence="4" id="KW-0411">Iron-sulfur</keyword>
<organism evidence="6 7">
    <name type="scientific">Candidatus Mucispirillum faecigallinarum</name>
    <dbReference type="NCBI Taxonomy" id="2838699"/>
    <lineage>
        <taxon>Bacteria</taxon>
        <taxon>Pseudomonadati</taxon>
        <taxon>Deferribacterota</taxon>
        <taxon>Deferribacteres</taxon>
        <taxon>Deferribacterales</taxon>
        <taxon>Mucispirillaceae</taxon>
        <taxon>Mucispirillum</taxon>
    </lineage>
</organism>
<keyword evidence="2" id="KW-0479">Metal-binding</keyword>
<dbReference type="PANTHER" id="PTHR43687">
    <property type="entry name" value="ADENYLYLSULFATE REDUCTASE, BETA SUBUNIT"/>
    <property type="match status" value="1"/>
</dbReference>
<dbReference type="EMBL" id="DXAQ01000107">
    <property type="protein sequence ID" value="HIZ89656.1"/>
    <property type="molecule type" value="Genomic_DNA"/>
</dbReference>
<reference evidence="6" key="1">
    <citation type="journal article" date="2021" name="PeerJ">
        <title>Extensive microbial diversity within the chicken gut microbiome revealed by metagenomics and culture.</title>
        <authorList>
            <person name="Gilroy R."/>
            <person name="Ravi A."/>
            <person name="Getino M."/>
            <person name="Pursley I."/>
            <person name="Horton D.L."/>
            <person name="Alikhan N.F."/>
            <person name="Baker D."/>
            <person name="Gharbi K."/>
            <person name="Hall N."/>
            <person name="Watson M."/>
            <person name="Adriaenssens E.M."/>
            <person name="Foster-Nyarko E."/>
            <person name="Jarju S."/>
            <person name="Secka A."/>
            <person name="Antonio M."/>
            <person name="Oren A."/>
            <person name="Chaudhuri R.R."/>
            <person name="La Ragione R."/>
            <person name="Hildebrand F."/>
            <person name="Pallen M.J."/>
        </authorList>
    </citation>
    <scope>NUCLEOTIDE SEQUENCE</scope>
    <source>
        <strain evidence="6">ChiW4-1371</strain>
    </source>
</reference>
<dbReference type="PROSITE" id="PS00198">
    <property type="entry name" value="4FE4S_FER_1"/>
    <property type="match status" value="1"/>
</dbReference>
<dbReference type="InterPro" id="IPR007160">
    <property type="entry name" value="DUF362"/>
</dbReference>
<feature type="domain" description="4Fe-4S ferredoxin-type" evidence="5">
    <location>
        <begin position="221"/>
        <end position="243"/>
    </location>
</feature>
<dbReference type="GO" id="GO:0051539">
    <property type="term" value="F:4 iron, 4 sulfur cluster binding"/>
    <property type="evidence" value="ECO:0007669"/>
    <property type="project" value="UniProtKB-KW"/>
</dbReference>
<evidence type="ECO:0000256" key="2">
    <source>
        <dbReference type="ARBA" id="ARBA00022723"/>
    </source>
</evidence>